<sequence length="352" mass="38983">MKYGISLLPDCRPEMRTAKQYFDDVLRLAELGDELGFSHVKMTEHYLHAAGGYCPSPLAYLSAVAARTSRIRLLTGGIQASFHHPIQTAAETAQVDVMSGGRLDVGFARAFLPNEFEAFGVSMDGSTERFRSTVRSIVRLWTEEDISEDTPYYRYENVTSFPQPIQRPHPPVWICAVMSESSFRWAGEQGFNLLVTASPRPEAMQGVNKLVSVYRDAFMANHGASGRSPETAMVVPLVLADTDEEALEEAKPHLQEYIEVWKEAAASVLKVNSADYRGYSQALAKSVEAGSDGAGGNGVIGSPETAARRVKEMQEVLDMDTILWQVDFGGQPYEKMERTLRLFTDRTLPMLG</sequence>
<dbReference type="Pfam" id="PF00296">
    <property type="entry name" value="Bac_luciferase"/>
    <property type="match status" value="1"/>
</dbReference>
<name>A0ABP8C208_9ACTN</name>
<feature type="domain" description="Luciferase-like" evidence="1">
    <location>
        <begin position="1"/>
        <end position="316"/>
    </location>
</feature>
<evidence type="ECO:0000313" key="3">
    <source>
        <dbReference type="Proteomes" id="UP001501710"/>
    </source>
</evidence>
<dbReference type="PANTHER" id="PTHR30137">
    <property type="entry name" value="LUCIFERASE-LIKE MONOOXYGENASE"/>
    <property type="match status" value="1"/>
</dbReference>
<dbReference type="InterPro" id="IPR011251">
    <property type="entry name" value="Luciferase-like_dom"/>
</dbReference>
<keyword evidence="3" id="KW-1185">Reference proteome</keyword>
<dbReference type="EMBL" id="BAABAS010000006">
    <property type="protein sequence ID" value="GAA4232345.1"/>
    <property type="molecule type" value="Genomic_DNA"/>
</dbReference>
<dbReference type="RefSeq" id="WP_344896785.1">
    <property type="nucleotide sequence ID" value="NZ_BAABAS010000006.1"/>
</dbReference>
<dbReference type="CDD" id="cd00347">
    <property type="entry name" value="Flavin_utilizing_monoxygenases"/>
    <property type="match status" value="1"/>
</dbReference>
<dbReference type="InterPro" id="IPR036661">
    <property type="entry name" value="Luciferase-like_sf"/>
</dbReference>
<dbReference type="PANTHER" id="PTHR30137:SF6">
    <property type="entry name" value="LUCIFERASE-LIKE MONOOXYGENASE"/>
    <property type="match status" value="1"/>
</dbReference>
<organism evidence="2 3">
    <name type="scientific">Actinomadura meridiana</name>
    <dbReference type="NCBI Taxonomy" id="559626"/>
    <lineage>
        <taxon>Bacteria</taxon>
        <taxon>Bacillati</taxon>
        <taxon>Actinomycetota</taxon>
        <taxon>Actinomycetes</taxon>
        <taxon>Streptosporangiales</taxon>
        <taxon>Thermomonosporaceae</taxon>
        <taxon>Actinomadura</taxon>
    </lineage>
</organism>
<dbReference type="InterPro" id="IPR050766">
    <property type="entry name" value="Bact_Lucif_Oxidored"/>
</dbReference>
<protein>
    <submittedName>
        <fullName evidence="2">LLM class flavin-dependent oxidoreductase</fullName>
    </submittedName>
</protein>
<dbReference type="SUPFAM" id="SSF51679">
    <property type="entry name" value="Bacterial luciferase-like"/>
    <property type="match status" value="1"/>
</dbReference>
<comment type="caution">
    <text evidence="2">The sequence shown here is derived from an EMBL/GenBank/DDBJ whole genome shotgun (WGS) entry which is preliminary data.</text>
</comment>
<evidence type="ECO:0000259" key="1">
    <source>
        <dbReference type="Pfam" id="PF00296"/>
    </source>
</evidence>
<reference evidence="3" key="1">
    <citation type="journal article" date="2019" name="Int. J. Syst. Evol. Microbiol.">
        <title>The Global Catalogue of Microorganisms (GCM) 10K type strain sequencing project: providing services to taxonomists for standard genome sequencing and annotation.</title>
        <authorList>
            <consortium name="The Broad Institute Genomics Platform"/>
            <consortium name="The Broad Institute Genome Sequencing Center for Infectious Disease"/>
            <person name="Wu L."/>
            <person name="Ma J."/>
        </authorList>
    </citation>
    <scope>NUCLEOTIDE SEQUENCE [LARGE SCALE GENOMIC DNA]</scope>
    <source>
        <strain evidence="3">JCM 17440</strain>
    </source>
</reference>
<gene>
    <name evidence="2" type="ORF">GCM10022254_31950</name>
</gene>
<dbReference type="Gene3D" id="3.20.20.30">
    <property type="entry name" value="Luciferase-like domain"/>
    <property type="match status" value="1"/>
</dbReference>
<proteinExistence type="predicted"/>
<dbReference type="Proteomes" id="UP001501710">
    <property type="component" value="Unassembled WGS sequence"/>
</dbReference>
<evidence type="ECO:0000313" key="2">
    <source>
        <dbReference type="EMBL" id="GAA4232345.1"/>
    </source>
</evidence>
<accession>A0ABP8C208</accession>